<dbReference type="Pfam" id="PF03417">
    <property type="entry name" value="AAT"/>
    <property type="match status" value="1"/>
</dbReference>
<protein>
    <submittedName>
        <fullName evidence="2">C45 family peptidase</fullName>
    </submittedName>
</protein>
<sequence>MNVPLLSASRLRRALGLALTFTLGAFEVRACTLWAAVAPNEGGTIIAKNRDWKPDHTQVLKLRRGKGYAYFGLYAVGNDEPGLKEGVNEKGLCVVTATAGSIPKAMRKAQSSKRGGVTAMLLAKYAMCDEVLADAEKLFHGRNPIFLMISDHTKILTLEVGLDGRFAVKVTAAGHAAHTNHFLEPALADCNLKIGESSATRFRRISELLEAAPGPLDTAAFATMSADRYAGDSDSLWRVGKGSITLSSWILETPAKGDMTLRVVLANPGQPKEEKRFVLDEKFWKQHG</sequence>
<dbReference type="Proteomes" id="UP000825051">
    <property type="component" value="Chromosome"/>
</dbReference>
<dbReference type="InterPro" id="IPR005079">
    <property type="entry name" value="Peptidase_C45_hydrolase"/>
</dbReference>
<dbReference type="Gene3D" id="3.60.60.10">
    <property type="entry name" value="Penicillin V Acylase, Chain A"/>
    <property type="match status" value="1"/>
</dbReference>
<gene>
    <name evidence="2" type="ORF">K0B96_03300</name>
</gene>
<evidence type="ECO:0000313" key="2">
    <source>
        <dbReference type="EMBL" id="QYM79659.1"/>
    </source>
</evidence>
<accession>A0A8F9XM41</accession>
<keyword evidence="3" id="KW-1185">Reference proteome</keyword>
<dbReference type="EMBL" id="CP080507">
    <property type="protein sequence ID" value="QYM79659.1"/>
    <property type="molecule type" value="Genomic_DNA"/>
</dbReference>
<evidence type="ECO:0000313" key="3">
    <source>
        <dbReference type="Proteomes" id="UP000825051"/>
    </source>
</evidence>
<dbReference type="RefSeq" id="WP_220163839.1">
    <property type="nucleotide sequence ID" value="NZ_CP080507.1"/>
</dbReference>
<organism evidence="2 3">
    <name type="scientific">Horticoccus luteus</name>
    <dbReference type="NCBI Taxonomy" id="2862869"/>
    <lineage>
        <taxon>Bacteria</taxon>
        <taxon>Pseudomonadati</taxon>
        <taxon>Verrucomicrobiota</taxon>
        <taxon>Opitutia</taxon>
        <taxon>Opitutales</taxon>
        <taxon>Opitutaceae</taxon>
        <taxon>Horticoccus</taxon>
    </lineage>
</organism>
<proteinExistence type="predicted"/>
<feature type="domain" description="Peptidase C45 hydrolase" evidence="1">
    <location>
        <begin position="41"/>
        <end position="240"/>
    </location>
</feature>
<name>A0A8F9XM41_9BACT</name>
<reference evidence="2" key="1">
    <citation type="submission" date="2021-08" db="EMBL/GenBank/DDBJ databases">
        <title>Genome of a novel bacterium of the phylum Verrucomicrobia, Oleiharenicola sp. KSB-15.</title>
        <authorList>
            <person name="Chung J.-H."/>
            <person name="Ahn J.-H."/>
            <person name="Yoon Y."/>
            <person name="Kim D.-Y."/>
            <person name="An S.-H."/>
            <person name="Park I."/>
            <person name="Yeon J."/>
        </authorList>
    </citation>
    <scope>NUCLEOTIDE SEQUENCE</scope>
    <source>
        <strain evidence="2">KSB-15</strain>
    </source>
</reference>
<dbReference type="KEGG" id="ole:K0B96_03300"/>
<evidence type="ECO:0000259" key="1">
    <source>
        <dbReference type="Pfam" id="PF03417"/>
    </source>
</evidence>
<dbReference type="AlphaFoldDB" id="A0A8F9XM41"/>